<evidence type="ECO:0000256" key="4">
    <source>
        <dbReference type="ARBA" id="ARBA00022827"/>
    </source>
</evidence>
<dbReference type="SUPFAM" id="SSF56645">
    <property type="entry name" value="Acyl-CoA dehydrogenase NM domain-like"/>
    <property type="match status" value="1"/>
</dbReference>
<feature type="domain" description="Acyl-CoA dehydrogenase/oxidase C-terminal" evidence="6">
    <location>
        <begin position="194"/>
        <end position="314"/>
    </location>
</feature>
<dbReference type="GO" id="GO:0003995">
    <property type="term" value="F:acyl-CoA dehydrogenase activity"/>
    <property type="evidence" value="ECO:0007669"/>
    <property type="project" value="TreeGrafter"/>
</dbReference>
<comment type="similarity">
    <text evidence="2">Belongs to the acyl-CoA dehydrogenase family.</text>
</comment>
<evidence type="ECO:0000313" key="7">
    <source>
        <dbReference type="EMBL" id="ROO88022.1"/>
    </source>
</evidence>
<protein>
    <submittedName>
        <fullName evidence="7">Acyl-CoA dehydrogenase</fullName>
    </submittedName>
</protein>
<dbReference type="AlphaFoldDB" id="A0A3N1D3C5"/>
<dbReference type="RefSeq" id="WP_123667239.1">
    <property type="nucleotide sequence ID" value="NZ_RJKE01000001.1"/>
</dbReference>
<name>A0A3N1D3C5_9ACTN</name>
<evidence type="ECO:0000313" key="8">
    <source>
        <dbReference type="Proteomes" id="UP000272400"/>
    </source>
</evidence>
<dbReference type="EMBL" id="RJKE01000001">
    <property type="protein sequence ID" value="ROO88022.1"/>
    <property type="molecule type" value="Genomic_DNA"/>
</dbReference>
<organism evidence="7 8">
    <name type="scientific">Actinocorallia herbida</name>
    <dbReference type="NCBI Taxonomy" id="58109"/>
    <lineage>
        <taxon>Bacteria</taxon>
        <taxon>Bacillati</taxon>
        <taxon>Actinomycetota</taxon>
        <taxon>Actinomycetes</taxon>
        <taxon>Streptosporangiales</taxon>
        <taxon>Thermomonosporaceae</taxon>
        <taxon>Actinocorallia</taxon>
    </lineage>
</organism>
<keyword evidence="5" id="KW-0560">Oxidoreductase</keyword>
<keyword evidence="4" id="KW-0274">FAD</keyword>
<proteinExistence type="inferred from homology"/>
<keyword evidence="3" id="KW-0285">Flavoprotein</keyword>
<dbReference type="InterPro" id="IPR036250">
    <property type="entry name" value="AcylCo_DH-like_C"/>
</dbReference>
<evidence type="ECO:0000256" key="5">
    <source>
        <dbReference type="ARBA" id="ARBA00023002"/>
    </source>
</evidence>
<evidence type="ECO:0000256" key="3">
    <source>
        <dbReference type="ARBA" id="ARBA00022630"/>
    </source>
</evidence>
<comment type="cofactor">
    <cofactor evidence="1">
        <name>FAD</name>
        <dbReference type="ChEBI" id="CHEBI:57692"/>
    </cofactor>
</comment>
<dbReference type="GO" id="GO:0050660">
    <property type="term" value="F:flavin adenine dinucleotide binding"/>
    <property type="evidence" value="ECO:0007669"/>
    <property type="project" value="InterPro"/>
</dbReference>
<sequence>MTDELRLLADTCDDLFAEHATGGNALWKALEGSGLTLVSVAEEAGGAGGTLREAAVIAAAAGEHAADVPVGETALLGGWLCALAGLPLPAGPLTAELARFDVRREGAGLRVRGELAAVPWGRAARTLALVDTGEGSVVVSLRPDRDLVREGMNLAGEPRDDLRVDALVSAEEIGTVPGGAVVELRRRRALLRTVLTAGAARRVLALTLRHAAEREQFGRPLSRFQAVQQQVAELAAESAAIGAAADAAVEVCAAEGSASALAGTAVAAAKVQAARGSGVIARIAHQVHGAIGFTDEHVLGRLTTRLWSWRDEAGTEAAWAAELGESVVAAGPGGAWSLLTQGG</sequence>
<accession>A0A3N1D3C5</accession>
<dbReference type="Gene3D" id="1.20.140.10">
    <property type="entry name" value="Butyryl-CoA Dehydrogenase, subunit A, domain 3"/>
    <property type="match status" value="1"/>
</dbReference>
<dbReference type="InterPro" id="IPR009100">
    <property type="entry name" value="AcylCoA_DH/oxidase_NM_dom_sf"/>
</dbReference>
<dbReference type="Pfam" id="PF00441">
    <property type="entry name" value="Acyl-CoA_dh_1"/>
    <property type="match status" value="1"/>
</dbReference>
<dbReference type="OrthoDB" id="2450120at2"/>
<reference evidence="7 8" key="1">
    <citation type="submission" date="2018-11" db="EMBL/GenBank/DDBJ databases">
        <title>Sequencing the genomes of 1000 actinobacteria strains.</title>
        <authorList>
            <person name="Klenk H.-P."/>
        </authorList>
    </citation>
    <scope>NUCLEOTIDE SEQUENCE [LARGE SCALE GENOMIC DNA]</scope>
    <source>
        <strain evidence="7 8">DSM 44254</strain>
    </source>
</reference>
<dbReference type="InterPro" id="IPR037069">
    <property type="entry name" value="AcylCoA_DH/ox_N_sf"/>
</dbReference>
<dbReference type="PANTHER" id="PTHR43884:SF20">
    <property type="entry name" value="ACYL-COA DEHYDROGENASE FADE28"/>
    <property type="match status" value="1"/>
</dbReference>
<evidence type="ECO:0000259" key="6">
    <source>
        <dbReference type="Pfam" id="PF00441"/>
    </source>
</evidence>
<dbReference type="PANTHER" id="PTHR43884">
    <property type="entry name" value="ACYL-COA DEHYDROGENASE"/>
    <property type="match status" value="1"/>
</dbReference>
<evidence type="ECO:0000256" key="2">
    <source>
        <dbReference type="ARBA" id="ARBA00009347"/>
    </source>
</evidence>
<dbReference type="SUPFAM" id="SSF47203">
    <property type="entry name" value="Acyl-CoA dehydrogenase C-terminal domain-like"/>
    <property type="match status" value="1"/>
</dbReference>
<gene>
    <name evidence="7" type="ORF">EDD29_5675</name>
</gene>
<dbReference type="InterPro" id="IPR009075">
    <property type="entry name" value="AcylCo_DH/oxidase_C"/>
</dbReference>
<evidence type="ECO:0000256" key="1">
    <source>
        <dbReference type="ARBA" id="ARBA00001974"/>
    </source>
</evidence>
<keyword evidence="8" id="KW-1185">Reference proteome</keyword>
<dbReference type="Proteomes" id="UP000272400">
    <property type="component" value="Unassembled WGS sequence"/>
</dbReference>
<comment type="caution">
    <text evidence="7">The sequence shown here is derived from an EMBL/GenBank/DDBJ whole genome shotgun (WGS) entry which is preliminary data.</text>
</comment>
<dbReference type="Gene3D" id="1.10.540.10">
    <property type="entry name" value="Acyl-CoA dehydrogenase/oxidase, N-terminal domain"/>
    <property type="match status" value="1"/>
</dbReference>